<dbReference type="RefSeq" id="WP_149770796.1">
    <property type="nucleotide sequence ID" value="NZ_VDFQ02000005.1"/>
</dbReference>
<feature type="transmembrane region" description="Helical" evidence="1">
    <location>
        <begin position="140"/>
        <end position="162"/>
    </location>
</feature>
<keyword evidence="1" id="KW-0812">Transmembrane</keyword>
<evidence type="ECO:0000313" key="3">
    <source>
        <dbReference type="Proteomes" id="UP000307768"/>
    </source>
</evidence>
<keyword evidence="1" id="KW-0472">Membrane</keyword>
<dbReference type="EMBL" id="VDFQ02000005">
    <property type="protein sequence ID" value="KAA1420627.1"/>
    <property type="molecule type" value="Genomic_DNA"/>
</dbReference>
<accession>A0A5Q6RRI0</accession>
<comment type="caution">
    <text evidence="2">The sequence shown here is derived from an EMBL/GenBank/DDBJ whole genome shotgun (WGS) entry which is preliminary data.</text>
</comment>
<name>A0A5Q6RRI0_9ACTN</name>
<feature type="transmembrane region" description="Helical" evidence="1">
    <location>
        <begin position="174"/>
        <end position="198"/>
    </location>
</feature>
<protein>
    <submittedName>
        <fullName evidence="2">Uncharacterized protein</fullName>
    </submittedName>
</protein>
<dbReference type="OrthoDB" id="5079002at2"/>
<evidence type="ECO:0000313" key="2">
    <source>
        <dbReference type="EMBL" id="KAA1420627.1"/>
    </source>
</evidence>
<evidence type="ECO:0000256" key="1">
    <source>
        <dbReference type="SAM" id="Phobius"/>
    </source>
</evidence>
<feature type="transmembrane region" description="Helical" evidence="1">
    <location>
        <begin position="74"/>
        <end position="98"/>
    </location>
</feature>
<gene>
    <name evidence="2" type="ORF">FE697_016905</name>
</gene>
<proteinExistence type="predicted"/>
<feature type="transmembrane region" description="Helical" evidence="1">
    <location>
        <begin position="41"/>
        <end position="68"/>
    </location>
</feature>
<dbReference type="Proteomes" id="UP000307768">
    <property type="component" value="Unassembled WGS sequence"/>
</dbReference>
<organism evidence="2 3">
    <name type="scientific">Mumia zhuanghuii</name>
    <dbReference type="NCBI Taxonomy" id="2585211"/>
    <lineage>
        <taxon>Bacteria</taxon>
        <taxon>Bacillati</taxon>
        <taxon>Actinomycetota</taxon>
        <taxon>Actinomycetes</taxon>
        <taxon>Propionibacteriales</taxon>
        <taxon>Nocardioidaceae</taxon>
        <taxon>Mumia</taxon>
    </lineage>
</organism>
<reference evidence="2 3" key="1">
    <citation type="submission" date="2019-09" db="EMBL/GenBank/DDBJ databases">
        <title>Mumia zhuanghuii sp. nov. isolated from the intestinal contents of plateau pika (Ochotona curzoniae) in the Qinghai-Tibet plateau of China.</title>
        <authorList>
            <person name="Tian Z."/>
        </authorList>
    </citation>
    <scope>NUCLEOTIDE SEQUENCE [LARGE SCALE GENOMIC DNA]</scope>
    <source>
        <strain evidence="3">350</strain>
    </source>
</reference>
<sequence>MPFRLIRPESLPWLDVASPSPADADRAAAQLRDDYERWSRWSLGLFAFVVAILGLFTALGIASTAYALDVGVHLVDVVAVLVAGGIGLAGTSVLALLWRSGRRLTRAAAAWTRLPYEVSGRTRTAAGWLGARTVNVEARIFVRVTTSTLALLLAVACISVAVRDVVTGTSTVTLAAAAVGVLALLCGLGQMGGVLRIVSGLSEADPLWHRIRTSVKRG</sequence>
<dbReference type="AlphaFoldDB" id="A0A5Q6RRI0"/>
<keyword evidence="1" id="KW-1133">Transmembrane helix</keyword>